<name>A0ABD6FHP7_9PSEU</name>
<accession>A0ABD6FHP7</accession>
<evidence type="ECO:0000259" key="2">
    <source>
        <dbReference type="Pfam" id="PF11350"/>
    </source>
</evidence>
<reference evidence="3 4" key="1">
    <citation type="journal article" date="2021" name="BMC Genomics">
        <title>Genome-resolved metagenome and metatranscriptome analyses of thermophilic composting reveal key bacterial players and their metabolic interactions.</title>
        <authorList>
            <person name="Braga L.P.P."/>
            <person name="Pereira R.V."/>
            <person name="Martins L.F."/>
            <person name="Moura L.M.S."/>
            <person name="Sanchez F.B."/>
            <person name="Patane J.S.L."/>
            <person name="da Silva A.M."/>
            <person name="Setubal J.C."/>
        </authorList>
    </citation>
    <scope>NUCLEOTIDE SEQUENCE [LARGE SCALE GENOMIC DNA]</scope>
    <source>
        <strain evidence="3">ZC4RG45</strain>
    </source>
</reference>
<sequence>MGERVTNGPRSARLRRSQPPDRTSGGIPRYRPGGRRIAAEPLEASWKPGEPARRSSRSRSRPRSGPASWVKKYGWRIYALPILLVVTVLAVLDARDGAQPGPAAAPPQGPAAGAPSEPEGPSATETPVKPVDLRIPTAELPPGGKYTEKGRGTWRVVKGSSPPVGKRGARLLKYTVEVENGLDPSSYTGDDAFAQTVEATLADPRSWIGSGEVRFQRVDDPAKADFRISLTSPRTTHRADICGFQIRYESSCYQRRMDRVIINLARWVRGAKAFNSDMTAYRQYAINHEVGHVLNNGHVGCQRNGALAPVMMQQTFGVANNYVAKLNKADPTNYAAVPRDGKVCKPNAWPNPGAQ</sequence>
<evidence type="ECO:0000313" key="4">
    <source>
        <dbReference type="Proteomes" id="UP000249324"/>
    </source>
</evidence>
<dbReference type="InterPro" id="IPR022603">
    <property type="entry name" value="DUF3152"/>
</dbReference>
<dbReference type="SUPFAM" id="SSF55486">
    <property type="entry name" value="Metalloproteases ('zincins'), catalytic domain"/>
    <property type="match status" value="1"/>
</dbReference>
<organism evidence="3 4">
    <name type="scientific">Thermocrispum agreste</name>
    <dbReference type="NCBI Taxonomy" id="37925"/>
    <lineage>
        <taxon>Bacteria</taxon>
        <taxon>Bacillati</taxon>
        <taxon>Actinomycetota</taxon>
        <taxon>Actinomycetes</taxon>
        <taxon>Pseudonocardiales</taxon>
        <taxon>Pseudonocardiaceae</taxon>
        <taxon>Thermocrispum</taxon>
    </lineage>
</organism>
<gene>
    <name evidence="3" type="ORF">DIU77_011265</name>
</gene>
<comment type="caution">
    <text evidence="3">The sequence shown here is derived from an EMBL/GenBank/DDBJ whole genome shotgun (WGS) entry which is preliminary data.</text>
</comment>
<feature type="compositionally biased region" description="Low complexity" evidence="1">
    <location>
        <begin position="110"/>
        <end position="123"/>
    </location>
</feature>
<feature type="domain" description="DUF3152" evidence="2">
    <location>
        <begin position="140"/>
        <end position="352"/>
    </location>
</feature>
<feature type="region of interest" description="Disordered" evidence="1">
    <location>
        <begin position="1"/>
        <end position="67"/>
    </location>
</feature>
<feature type="region of interest" description="Disordered" evidence="1">
    <location>
        <begin position="99"/>
        <end position="161"/>
    </location>
</feature>
<protein>
    <submittedName>
        <fullName evidence="3">DUF3152 domain-containing protein</fullName>
    </submittedName>
</protein>
<dbReference type="Pfam" id="PF11350">
    <property type="entry name" value="DUF3152"/>
    <property type="match status" value="1"/>
</dbReference>
<proteinExistence type="predicted"/>
<evidence type="ECO:0000313" key="3">
    <source>
        <dbReference type="EMBL" id="MFO7192810.1"/>
    </source>
</evidence>
<dbReference type="AlphaFoldDB" id="A0ABD6FHP7"/>
<dbReference type="EMBL" id="QGUI02000132">
    <property type="protein sequence ID" value="MFO7192810.1"/>
    <property type="molecule type" value="Genomic_DNA"/>
</dbReference>
<evidence type="ECO:0000256" key="1">
    <source>
        <dbReference type="SAM" id="MobiDB-lite"/>
    </source>
</evidence>
<dbReference type="Proteomes" id="UP000249324">
    <property type="component" value="Unassembled WGS sequence"/>
</dbReference>